<sequence length="545" mass="60250">MAAFNVIRVSIFENVFQGSTSNVTASYAHHDFPPKGGEGRHFHQSHDDSSPWQRLSEEGFLESRYPRKPDGCWTKRNRSVAIRKSEARGVSVALNDHHGQPHQCLPLVGATFYLYVHSYVDSGLNGVMGSYLINSPNSMTTSRPSTPVMKECDSAAALSTQCNPSAGTATAILWPRTQLILETPERKRLRYALQNGGIYTTPPKRAMIATPRTPVTPKRPARSGNMPGENMFDECPSPLRRFRISQSTTPLSEKYANAVAGTEYRFQHGETLSITPSKEVKDIDDSPNSPVSTIHAQRFAQTSSTGVTLTNLDDSGISSMDLNSTLDSSNWCSSTFDESAYFSVDMFDDSFDNYHLNTETENSMDCDSCTLSRVATSPGYDVPSNDSPVPDKTPVVPETPVCLHPNDDGDAEVQPCTSEKPCSSASLTHPEATVLDDPQKPDLSRASSTVAESAPPSSSTVSKTRTNQKDIADEIHFLLDQYDNVSFNEDAVENVDMTEFRKLKLMSSTTSNWYKTVLGRSREQIEVTREAHRHLNQLKRVKSRK</sequence>
<name>A0A7E4UXT8_PANRE</name>
<feature type="compositionally biased region" description="Polar residues" evidence="1">
    <location>
        <begin position="445"/>
        <end position="465"/>
    </location>
</feature>
<keyword evidence="2" id="KW-1185">Reference proteome</keyword>
<feature type="region of interest" description="Disordered" evidence="1">
    <location>
        <begin position="202"/>
        <end position="236"/>
    </location>
</feature>
<dbReference type="Proteomes" id="UP000492821">
    <property type="component" value="Unassembled WGS sequence"/>
</dbReference>
<evidence type="ECO:0000313" key="2">
    <source>
        <dbReference type="Proteomes" id="UP000492821"/>
    </source>
</evidence>
<organism evidence="2 3">
    <name type="scientific">Panagrellus redivivus</name>
    <name type="common">Microworm</name>
    <dbReference type="NCBI Taxonomy" id="6233"/>
    <lineage>
        <taxon>Eukaryota</taxon>
        <taxon>Metazoa</taxon>
        <taxon>Ecdysozoa</taxon>
        <taxon>Nematoda</taxon>
        <taxon>Chromadorea</taxon>
        <taxon>Rhabditida</taxon>
        <taxon>Tylenchina</taxon>
        <taxon>Panagrolaimomorpha</taxon>
        <taxon>Panagrolaimoidea</taxon>
        <taxon>Panagrolaimidae</taxon>
        <taxon>Panagrellus</taxon>
    </lineage>
</organism>
<reference evidence="2" key="1">
    <citation type="journal article" date="2013" name="Genetics">
        <title>The draft genome and transcriptome of Panagrellus redivivus are shaped by the harsh demands of a free-living lifestyle.</title>
        <authorList>
            <person name="Srinivasan J."/>
            <person name="Dillman A.R."/>
            <person name="Macchietto M.G."/>
            <person name="Heikkinen L."/>
            <person name="Lakso M."/>
            <person name="Fracchia K.M."/>
            <person name="Antoshechkin I."/>
            <person name="Mortazavi A."/>
            <person name="Wong G."/>
            <person name="Sternberg P.W."/>
        </authorList>
    </citation>
    <scope>NUCLEOTIDE SEQUENCE [LARGE SCALE GENOMIC DNA]</scope>
    <source>
        <strain evidence="2">MT8872</strain>
    </source>
</reference>
<evidence type="ECO:0000313" key="3">
    <source>
        <dbReference type="WBParaSite" id="Pan_g13901.t2"/>
    </source>
</evidence>
<feature type="region of interest" description="Disordered" evidence="1">
    <location>
        <begin position="377"/>
        <end position="467"/>
    </location>
</feature>
<feature type="compositionally biased region" description="Polar residues" evidence="1">
    <location>
        <begin position="415"/>
        <end position="427"/>
    </location>
</feature>
<proteinExistence type="predicted"/>
<accession>A0A7E4UXT8</accession>
<evidence type="ECO:0000256" key="1">
    <source>
        <dbReference type="SAM" id="MobiDB-lite"/>
    </source>
</evidence>
<reference evidence="3" key="2">
    <citation type="submission" date="2020-10" db="UniProtKB">
        <authorList>
            <consortium name="WormBaseParasite"/>
        </authorList>
    </citation>
    <scope>IDENTIFICATION</scope>
</reference>
<protein>
    <submittedName>
        <fullName evidence="3">PP1c_bdg domain-containing protein</fullName>
    </submittedName>
</protein>
<dbReference type="AlphaFoldDB" id="A0A7E4UXT8"/>
<dbReference type="WBParaSite" id="Pan_g13901.t2">
    <property type="protein sequence ID" value="Pan_g13901.t2"/>
    <property type="gene ID" value="Pan_g13901"/>
</dbReference>